<dbReference type="AlphaFoldDB" id="A0A4U0FBC8"/>
<dbReference type="OrthoDB" id="9815825at2"/>
<dbReference type="Gene3D" id="3.30.360.10">
    <property type="entry name" value="Dihydrodipicolinate Reductase, domain 2"/>
    <property type="match status" value="1"/>
</dbReference>
<dbReference type="Proteomes" id="UP000309673">
    <property type="component" value="Unassembled WGS sequence"/>
</dbReference>
<dbReference type="PANTHER" id="PTHR43377">
    <property type="entry name" value="BILIVERDIN REDUCTASE A"/>
    <property type="match status" value="1"/>
</dbReference>
<evidence type="ECO:0000313" key="3">
    <source>
        <dbReference type="EMBL" id="TJY42153.1"/>
    </source>
</evidence>
<accession>A0A4U0FBC8</accession>
<dbReference type="InterPro" id="IPR036291">
    <property type="entry name" value="NAD(P)-bd_dom_sf"/>
</dbReference>
<dbReference type="PANTHER" id="PTHR43377:SF1">
    <property type="entry name" value="BILIVERDIN REDUCTASE A"/>
    <property type="match status" value="1"/>
</dbReference>
<evidence type="ECO:0000259" key="2">
    <source>
        <dbReference type="Pfam" id="PF22725"/>
    </source>
</evidence>
<dbReference type="SUPFAM" id="SSF55347">
    <property type="entry name" value="Glyceraldehyde-3-phosphate dehydrogenase-like, C-terminal domain"/>
    <property type="match status" value="1"/>
</dbReference>
<dbReference type="Pfam" id="PF01408">
    <property type="entry name" value="GFO_IDH_MocA"/>
    <property type="match status" value="1"/>
</dbReference>
<gene>
    <name evidence="3" type="ORF">E5161_09080</name>
</gene>
<keyword evidence="4" id="KW-1185">Reference proteome</keyword>
<feature type="domain" description="GFO/IDH/MocA-like oxidoreductase" evidence="2">
    <location>
        <begin position="140"/>
        <end position="257"/>
    </location>
</feature>
<dbReference type="Gene3D" id="3.40.50.720">
    <property type="entry name" value="NAD(P)-binding Rossmann-like Domain"/>
    <property type="match status" value="1"/>
</dbReference>
<proteinExistence type="predicted"/>
<dbReference type="Pfam" id="PF22725">
    <property type="entry name" value="GFO_IDH_MocA_C3"/>
    <property type="match status" value="1"/>
</dbReference>
<comment type="caution">
    <text evidence="3">The sequence shown here is derived from an EMBL/GenBank/DDBJ whole genome shotgun (WGS) entry which is preliminary data.</text>
</comment>
<organism evidence="3 4">
    <name type="scientific">Cohnella pontilimi</name>
    <dbReference type="NCBI Taxonomy" id="2564100"/>
    <lineage>
        <taxon>Bacteria</taxon>
        <taxon>Bacillati</taxon>
        <taxon>Bacillota</taxon>
        <taxon>Bacilli</taxon>
        <taxon>Bacillales</taxon>
        <taxon>Paenibacillaceae</taxon>
        <taxon>Cohnella</taxon>
    </lineage>
</organism>
<dbReference type="EMBL" id="SUPK01000004">
    <property type="protein sequence ID" value="TJY42153.1"/>
    <property type="molecule type" value="Genomic_DNA"/>
</dbReference>
<sequence>MMKSVNMEEEISMLKVGLVGAGGMGAVHAAALAGMRGAKLVGVVDAREEAARRLVEQAGVAHYTSLDELVSAENPNLIDICLPTDLHKEYAVRAAELGKHVFCEKPMARSSEEAQAMVEACRKAGVKLMIGHVLRFSPEYRTAKQMVEDGRLGRVGTVRMIREGAAPGWSAWFGDNKRSGGVLLDLAIHDMDWLRWTFGEAERVYAKLAGTEQGLPGEHAVVSIRMKSGVIAHITGSWAQPDGFRTFLELAGTGGVAKFDSADTYSIKTTLRGEERLTHQLESPLEPDGYFHELQHFIDCIASGTEPSVNGEDAAQSLELALAAIRSAETGQVVFLS</sequence>
<dbReference type="InterPro" id="IPR000683">
    <property type="entry name" value="Gfo/Idh/MocA-like_OxRdtase_N"/>
</dbReference>
<dbReference type="InterPro" id="IPR055170">
    <property type="entry name" value="GFO_IDH_MocA-like_dom"/>
</dbReference>
<evidence type="ECO:0000259" key="1">
    <source>
        <dbReference type="Pfam" id="PF01408"/>
    </source>
</evidence>
<evidence type="ECO:0000313" key="4">
    <source>
        <dbReference type="Proteomes" id="UP000309673"/>
    </source>
</evidence>
<dbReference type="GO" id="GO:0000166">
    <property type="term" value="F:nucleotide binding"/>
    <property type="evidence" value="ECO:0007669"/>
    <property type="project" value="InterPro"/>
</dbReference>
<feature type="domain" description="Gfo/Idh/MocA-like oxidoreductase N-terminal" evidence="1">
    <location>
        <begin position="14"/>
        <end position="132"/>
    </location>
</feature>
<protein>
    <submittedName>
        <fullName evidence="3">Gfo/Idh/MocA family oxidoreductase</fullName>
    </submittedName>
</protein>
<reference evidence="3 4" key="1">
    <citation type="submission" date="2019-04" db="EMBL/GenBank/DDBJ databases">
        <title>Cohnella sp. nov., isolated from soil.</title>
        <authorList>
            <person name="Kim W."/>
        </authorList>
    </citation>
    <scope>NUCLEOTIDE SEQUENCE [LARGE SCALE GENOMIC DNA]</scope>
    <source>
        <strain evidence="3 4">CAU 1483</strain>
    </source>
</reference>
<name>A0A4U0FBC8_9BACL</name>
<dbReference type="InterPro" id="IPR051450">
    <property type="entry name" value="Gfo/Idh/MocA_Oxidoreductases"/>
</dbReference>
<dbReference type="SUPFAM" id="SSF51735">
    <property type="entry name" value="NAD(P)-binding Rossmann-fold domains"/>
    <property type="match status" value="1"/>
</dbReference>